<dbReference type="Proteomes" id="UP000054383">
    <property type="component" value="Unassembled WGS sequence"/>
</dbReference>
<keyword evidence="2" id="KW-0963">Cytoplasm</keyword>
<feature type="repeat" description="WD" evidence="6">
    <location>
        <begin position="15"/>
        <end position="46"/>
    </location>
</feature>
<proteinExistence type="inferred from homology"/>
<organism evidence="8 9">
    <name type="scientific">Talaromyces islandicus</name>
    <name type="common">Penicillium islandicum</name>
    <dbReference type="NCBI Taxonomy" id="28573"/>
    <lineage>
        <taxon>Eukaryota</taxon>
        <taxon>Fungi</taxon>
        <taxon>Dikarya</taxon>
        <taxon>Ascomycota</taxon>
        <taxon>Pezizomycotina</taxon>
        <taxon>Eurotiomycetes</taxon>
        <taxon>Eurotiomycetidae</taxon>
        <taxon>Eurotiales</taxon>
        <taxon>Trichocomaceae</taxon>
        <taxon>Talaromyces</taxon>
        <taxon>Talaromyces sect. Islandici</taxon>
    </lineage>
</organism>
<dbReference type="AlphaFoldDB" id="A0A0U1LVL8"/>
<dbReference type="OrthoDB" id="71437at2759"/>
<feature type="region of interest" description="Disordered" evidence="7">
    <location>
        <begin position="1"/>
        <end position="21"/>
    </location>
</feature>
<dbReference type="PROSITE" id="PS50082">
    <property type="entry name" value="WD_REPEATS_2"/>
    <property type="match status" value="3"/>
</dbReference>
<evidence type="ECO:0000256" key="3">
    <source>
        <dbReference type="ARBA" id="ARBA00022574"/>
    </source>
</evidence>
<dbReference type="InterPro" id="IPR046312">
    <property type="entry name" value="DUF6454"/>
</dbReference>
<evidence type="ECO:0000256" key="2">
    <source>
        <dbReference type="ARBA" id="ARBA00022490"/>
    </source>
</evidence>
<reference evidence="8 9" key="1">
    <citation type="submission" date="2015-04" db="EMBL/GenBank/DDBJ databases">
        <authorList>
            <person name="Syromyatnikov M.Y."/>
            <person name="Popov V.N."/>
        </authorList>
    </citation>
    <scope>NUCLEOTIDE SEQUENCE [LARGE SCALE GENOMIC DNA]</scope>
    <source>
        <strain evidence="8">WF-38-12</strain>
    </source>
</reference>
<dbReference type="SUPFAM" id="SSF50969">
    <property type="entry name" value="YVTN repeat-like/Quinoprotein amine dehydrogenase"/>
    <property type="match status" value="1"/>
</dbReference>
<dbReference type="PROSITE" id="PS50294">
    <property type="entry name" value="WD_REPEATS_REGION"/>
    <property type="match status" value="2"/>
</dbReference>
<dbReference type="InterPro" id="IPR011044">
    <property type="entry name" value="Quino_amine_DH_bsu"/>
</dbReference>
<dbReference type="GO" id="GO:0071013">
    <property type="term" value="C:catalytic step 2 spliceosome"/>
    <property type="evidence" value="ECO:0007669"/>
    <property type="project" value="TreeGrafter"/>
</dbReference>
<comment type="similarity">
    <text evidence="5">Belongs to the WD repeat MORG1 family.</text>
</comment>
<dbReference type="PANTHER" id="PTHR22842:SF3">
    <property type="entry name" value="WD REPEAT DOMAIN-CONTAINING PROTEIN 83"/>
    <property type="match status" value="1"/>
</dbReference>
<dbReference type="InterPro" id="IPR051980">
    <property type="entry name" value="WD_repeat_MORG1"/>
</dbReference>
<name>A0A0U1LVL8_TALIS</name>
<evidence type="ECO:0000256" key="5">
    <source>
        <dbReference type="ARBA" id="ARBA00038145"/>
    </source>
</evidence>
<dbReference type="GO" id="GO:0000398">
    <property type="term" value="P:mRNA splicing, via spliceosome"/>
    <property type="evidence" value="ECO:0007669"/>
    <property type="project" value="TreeGrafter"/>
</dbReference>
<sequence>MPSLGQFPHQHAHTLRTHSGPVNTVTFSSYPGTYVLTGSSDRAVHLSRALPSSNSHSLAETTQPIQRYEAHGYSVLDIAVSADNSRFSSVGGDRQVFLWDVEQGSTVRRWTGHTSRVEAVQFAGEGDSVVVSGSADTTVNLWDAKSNSLKPIQSLTEAADTVSSIHVHMPTFSIASGSYDGRVRIYDIRMGTTTVDVIAHPVTSVRCSADGNAILVSSLDGRIRMLDRTDGKLLKAFGGEEDQAKKYGRSQYLNKSLRIRSVFAKGDSVVLSGSEAADMDNKQRISQASVFAWDVLSGDVIATVPAGEGVKVVSCVSWNETGGCWASACADELQPLLDESRVVSLTFDELSNYLNLPPDPEDYSYLTESRQQNFTNDHANRTKVPNAAFYPNHDVNVPTVALAVGYTETYDDLKSDAKLLTNGSDWLINTVILVKFYPLSTNNRAIQNGHMDIWRWSGTQGKAYHARRLQKRTRFTMRLNNLFYLTAALSASSGAASSNVTVYRNKSFVPGDKLPASHATSDGGDIVNLFFGLSRSTSWKLISKTKLEGNTGEPEGMVRVGDDRLFVSSGQWTLPTEKYNETINGTDRTPGAGFAHMIIYDLQGQRIANASLTARGDIEYHGGGVDYDGRYIWITLAQYRPNTTATIARIDPLSLDQTRLFRTHDHNGGIVHDTITNELVTLNWGGRNATTWSLNDYPKAFTPLPGFTHPIRSVAAPSFFVDYQDCKFLGHHAIPSLMTVQTHNSAKTIRPVMLCGGVATLGQYNLGGLALVDLETMVPLWEVPITLTSDLGVSLTQNPVDAHVVDGKLRVWFLPDQKNSTLYIYEAQ</sequence>
<evidence type="ECO:0000313" key="8">
    <source>
        <dbReference type="EMBL" id="CRG87419.1"/>
    </source>
</evidence>
<evidence type="ECO:0000256" key="7">
    <source>
        <dbReference type="SAM" id="MobiDB-lite"/>
    </source>
</evidence>
<dbReference type="EMBL" id="CVMT01000003">
    <property type="protein sequence ID" value="CRG87419.1"/>
    <property type="molecule type" value="Genomic_DNA"/>
</dbReference>
<evidence type="ECO:0000256" key="6">
    <source>
        <dbReference type="PROSITE-ProRule" id="PRU00221"/>
    </source>
</evidence>
<dbReference type="PANTHER" id="PTHR22842">
    <property type="entry name" value="WD40 REPEAT PROTEIN"/>
    <property type="match status" value="1"/>
</dbReference>
<dbReference type="Pfam" id="PF20055">
    <property type="entry name" value="DUF6454"/>
    <property type="match status" value="1"/>
</dbReference>
<feature type="repeat" description="WD" evidence="6">
    <location>
        <begin position="110"/>
        <end position="152"/>
    </location>
</feature>
<keyword evidence="3 6" id="KW-0853">WD repeat</keyword>
<dbReference type="InterPro" id="IPR015943">
    <property type="entry name" value="WD40/YVTN_repeat-like_dom_sf"/>
</dbReference>
<dbReference type="PROSITE" id="PS00678">
    <property type="entry name" value="WD_REPEATS_1"/>
    <property type="match status" value="1"/>
</dbReference>
<keyword evidence="9" id="KW-1185">Reference proteome</keyword>
<gene>
    <name evidence="8" type="ORF">PISL3812_04436</name>
</gene>
<dbReference type="CDD" id="cd00200">
    <property type="entry name" value="WD40"/>
    <property type="match status" value="1"/>
</dbReference>
<evidence type="ECO:0000256" key="4">
    <source>
        <dbReference type="ARBA" id="ARBA00022737"/>
    </source>
</evidence>
<protein>
    <submittedName>
        <fullName evidence="8">WD repeat domain-containing protein 83</fullName>
    </submittedName>
</protein>
<dbReference type="SUPFAM" id="SSF50978">
    <property type="entry name" value="WD40 repeat-like"/>
    <property type="match status" value="1"/>
</dbReference>
<feature type="repeat" description="WD" evidence="6">
    <location>
        <begin position="68"/>
        <end position="109"/>
    </location>
</feature>
<dbReference type="Pfam" id="PF00400">
    <property type="entry name" value="WD40"/>
    <property type="match status" value="5"/>
</dbReference>
<dbReference type="InterPro" id="IPR001680">
    <property type="entry name" value="WD40_rpt"/>
</dbReference>
<comment type="subcellular location">
    <subcellularLocation>
        <location evidence="1">Cytoplasm</location>
    </subcellularLocation>
</comment>
<dbReference type="InterPro" id="IPR019775">
    <property type="entry name" value="WD40_repeat_CS"/>
</dbReference>
<evidence type="ECO:0000313" key="9">
    <source>
        <dbReference type="Proteomes" id="UP000054383"/>
    </source>
</evidence>
<dbReference type="InterPro" id="IPR036322">
    <property type="entry name" value="WD40_repeat_dom_sf"/>
</dbReference>
<accession>A0A0U1LVL8</accession>
<evidence type="ECO:0000256" key="1">
    <source>
        <dbReference type="ARBA" id="ARBA00004496"/>
    </source>
</evidence>
<dbReference type="SMART" id="SM00320">
    <property type="entry name" value="WD40"/>
    <property type="match status" value="6"/>
</dbReference>
<dbReference type="GO" id="GO:0005737">
    <property type="term" value="C:cytoplasm"/>
    <property type="evidence" value="ECO:0007669"/>
    <property type="project" value="UniProtKB-SubCell"/>
</dbReference>
<dbReference type="Gene3D" id="2.130.10.10">
    <property type="entry name" value="YVTN repeat-like/Quinoprotein amine dehydrogenase"/>
    <property type="match status" value="1"/>
</dbReference>
<dbReference type="STRING" id="28573.A0A0U1LVL8"/>
<keyword evidence="4" id="KW-0677">Repeat</keyword>